<comment type="caution">
    <text evidence="2">The sequence shown here is derived from an EMBL/GenBank/DDBJ whole genome shotgun (WGS) entry which is preliminary data.</text>
</comment>
<organism evidence="2 3">
    <name type="scientific">Scyliorhinus torazame</name>
    <name type="common">Cloudy catshark</name>
    <name type="synonym">Catulus torazame</name>
    <dbReference type="NCBI Taxonomy" id="75743"/>
    <lineage>
        <taxon>Eukaryota</taxon>
        <taxon>Metazoa</taxon>
        <taxon>Chordata</taxon>
        <taxon>Craniata</taxon>
        <taxon>Vertebrata</taxon>
        <taxon>Chondrichthyes</taxon>
        <taxon>Elasmobranchii</taxon>
        <taxon>Galeomorphii</taxon>
        <taxon>Galeoidea</taxon>
        <taxon>Carcharhiniformes</taxon>
        <taxon>Scyliorhinidae</taxon>
        <taxon>Scyliorhinus</taxon>
    </lineage>
</organism>
<sequence length="97" mass="11418">MMMQRKLRINVRYVPGRVTCRRQEEEVVVVVEVAPGRARSWQREWQREQQRPERPDPRWAFSGCHVPLSEKGSDLSRSPDEFAGNLRALTDPHFCLD</sequence>
<dbReference type="AlphaFoldDB" id="A0A401NYT8"/>
<feature type="compositionally biased region" description="Basic and acidic residues" evidence="1">
    <location>
        <begin position="41"/>
        <end position="57"/>
    </location>
</feature>
<evidence type="ECO:0000313" key="2">
    <source>
        <dbReference type="EMBL" id="GCB66010.1"/>
    </source>
</evidence>
<gene>
    <name evidence="2" type="ORF">scyTo_0000529</name>
</gene>
<reference evidence="2 3" key="1">
    <citation type="journal article" date="2018" name="Nat. Ecol. Evol.">
        <title>Shark genomes provide insights into elasmobranch evolution and the origin of vertebrates.</title>
        <authorList>
            <person name="Hara Y"/>
            <person name="Yamaguchi K"/>
            <person name="Onimaru K"/>
            <person name="Kadota M"/>
            <person name="Koyanagi M"/>
            <person name="Keeley SD"/>
            <person name="Tatsumi K"/>
            <person name="Tanaka K"/>
            <person name="Motone F"/>
            <person name="Kageyama Y"/>
            <person name="Nozu R"/>
            <person name="Adachi N"/>
            <person name="Nishimura O"/>
            <person name="Nakagawa R"/>
            <person name="Tanegashima C"/>
            <person name="Kiyatake I"/>
            <person name="Matsumoto R"/>
            <person name="Murakumo K"/>
            <person name="Nishida K"/>
            <person name="Terakita A"/>
            <person name="Kuratani S"/>
            <person name="Sato K"/>
            <person name="Hyodo S Kuraku.S."/>
        </authorList>
    </citation>
    <scope>NUCLEOTIDE SEQUENCE [LARGE SCALE GENOMIC DNA]</scope>
</reference>
<name>A0A401NYT8_SCYTO</name>
<evidence type="ECO:0000313" key="3">
    <source>
        <dbReference type="Proteomes" id="UP000288216"/>
    </source>
</evidence>
<dbReference type="Proteomes" id="UP000288216">
    <property type="component" value="Unassembled WGS sequence"/>
</dbReference>
<evidence type="ECO:0000256" key="1">
    <source>
        <dbReference type="SAM" id="MobiDB-lite"/>
    </source>
</evidence>
<feature type="region of interest" description="Disordered" evidence="1">
    <location>
        <begin position="41"/>
        <end position="63"/>
    </location>
</feature>
<dbReference type="EMBL" id="BFAA01000096">
    <property type="protein sequence ID" value="GCB66010.1"/>
    <property type="molecule type" value="Genomic_DNA"/>
</dbReference>
<accession>A0A401NYT8</accession>
<protein>
    <submittedName>
        <fullName evidence="2">Uncharacterized protein</fullName>
    </submittedName>
</protein>
<proteinExistence type="predicted"/>
<keyword evidence="3" id="KW-1185">Reference proteome</keyword>